<feature type="region of interest" description="Disordered" evidence="2">
    <location>
        <begin position="1"/>
        <end position="30"/>
    </location>
</feature>
<evidence type="ECO:0000259" key="3">
    <source>
        <dbReference type="Pfam" id="PF04129"/>
    </source>
</evidence>
<evidence type="ECO:0000256" key="1">
    <source>
        <dbReference type="ARBA" id="ARBA00017083"/>
    </source>
</evidence>
<dbReference type="InterPro" id="IPR007258">
    <property type="entry name" value="Vps52"/>
</dbReference>
<dbReference type="GO" id="GO:0005829">
    <property type="term" value="C:cytosol"/>
    <property type="evidence" value="ECO:0007669"/>
    <property type="project" value="GOC"/>
</dbReference>
<dbReference type="AlphaFoldDB" id="A0A9X0CP51"/>
<dbReference type="Pfam" id="PF04129">
    <property type="entry name" value="Vps52_CC"/>
    <property type="match status" value="1"/>
</dbReference>
<dbReference type="GO" id="GO:0042147">
    <property type="term" value="P:retrograde transport, endosome to Golgi"/>
    <property type="evidence" value="ECO:0007669"/>
    <property type="project" value="TreeGrafter"/>
</dbReference>
<dbReference type="GO" id="GO:0019905">
    <property type="term" value="F:syntaxin binding"/>
    <property type="evidence" value="ECO:0007669"/>
    <property type="project" value="TreeGrafter"/>
</dbReference>
<dbReference type="EMBL" id="MU826854">
    <property type="protein sequence ID" value="KAJ7370917.1"/>
    <property type="molecule type" value="Genomic_DNA"/>
</dbReference>
<dbReference type="Proteomes" id="UP001163046">
    <property type="component" value="Unassembled WGS sequence"/>
</dbReference>
<feature type="compositionally biased region" description="Polar residues" evidence="2">
    <location>
        <begin position="7"/>
        <end position="16"/>
    </location>
</feature>
<evidence type="ECO:0000256" key="2">
    <source>
        <dbReference type="SAM" id="MobiDB-lite"/>
    </source>
</evidence>
<dbReference type="OrthoDB" id="19482at2759"/>
<evidence type="ECO:0000313" key="4">
    <source>
        <dbReference type="EMBL" id="KAJ7370917.1"/>
    </source>
</evidence>
<sequence length="191" mass="21680">MADGHQENTQNTTIPETNEGDSNDVEEADEDLQVDLDLGELDLTSQDEFILDEVDVHIQENLEDELVKEALEKEDLGSISSEIQTLQEQSLSMNIKLKNRQAIRGELSQFVDEMVITDSMVKHICETPVTEQSFIEQLHELHHKIDFAKEQSFKGALSCNDVGVYLEKLKVKVMYQGWINIAVTFGQAVER</sequence>
<dbReference type="PANTHER" id="PTHR14190">
    <property type="entry name" value="SUPPRESSOR OF ACTIN MUTATIONS 2/VACUOLAR PROTEIN SORTING 52"/>
    <property type="match status" value="1"/>
</dbReference>
<dbReference type="GO" id="GO:0007041">
    <property type="term" value="P:lysosomal transport"/>
    <property type="evidence" value="ECO:0007669"/>
    <property type="project" value="TreeGrafter"/>
</dbReference>
<protein>
    <recommendedName>
        <fullName evidence="1">Vacuolar protein sorting-associated protein 52 homolog</fullName>
    </recommendedName>
</protein>
<reference evidence="4" key="1">
    <citation type="submission" date="2023-01" db="EMBL/GenBank/DDBJ databases">
        <title>Genome assembly of the deep-sea coral Lophelia pertusa.</title>
        <authorList>
            <person name="Herrera S."/>
            <person name="Cordes E."/>
        </authorList>
    </citation>
    <scope>NUCLEOTIDE SEQUENCE</scope>
    <source>
        <strain evidence="4">USNM1676648</strain>
        <tissue evidence="4">Polyp</tissue>
    </source>
</reference>
<accession>A0A9X0CP51</accession>
<dbReference type="PANTHER" id="PTHR14190:SF7">
    <property type="entry name" value="VACUOLAR PROTEIN SORTING-ASSOCIATED PROTEIN 52 HOMOLOG"/>
    <property type="match status" value="1"/>
</dbReference>
<dbReference type="GO" id="GO:0000938">
    <property type="term" value="C:GARP complex"/>
    <property type="evidence" value="ECO:0007669"/>
    <property type="project" value="TreeGrafter"/>
</dbReference>
<feature type="domain" description="Vps52 coiled-coil" evidence="3">
    <location>
        <begin position="73"/>
        <end position="174"/>
    </location>
</feature>
<evidence type="ECO:0000313" key="5">
    <source>
        <dbReference type="Proteomes" id="UP001163046"/>
    </source>
</evidence>
<feature type="compositionally biased region" description="Acidic residues" evidence="2">
    <location>
        <begin position="18"/>
        <end position="30"/>
    </location>
</feature>
<gene>
    <name evidence="4" type="primary">VPS52_4</name>
    <name evidence="4" type="ORF">OS493_028991</name>
</gene>
<proteinExistence type="predicted"/>
<comment type="caution">
    <text evidence="4">The sequence shown here is derived from an EMBL/GenBank/DDBJ whole genome shotgun (WGS) entry which is preliminary data.</text>
</comment>
<dbReference type="GO" id="GO:0006896">
    <property type="term" value="P:Golgi to vacuole transport"/>
    <property type="evidence" value="ECO:0007669"/>
    <property type="project" value="TreeGrafter"/>
</dbReference>
<keyword evidence="5" id="KW-1185">Reference proteome</keyword>
<organism evidence="4 5">
    <name type="scientific">Desmophyllum pertusum</name>
    <dbReference type="NCBI Taxonomy" id="174260"/>
    <lineage>
        <taxon>Eukaryota</taxon>
        <taxon>Metazoa</taxon>
        <taxon>Cnidaria</taxon>
        <taxon>Anthozoa</taxon>
        <taxon>Hexacorallia</taxon>
        <taxon>Scleractinia</taxon>
        <taxon>Caryophylliina</taxon>
        <taxon>Caryophylliidae</taxon>
        <taxon>Desmophyllum</taxon>
    </lineage>
</organism>
<dbReference type="GO" id="GO:0032456">
    <property type="term" value="P:endocytic recycling"/>
    <property type="evidence" value="ECO:0007669"/>
    <property type="project" value="TreeGrafter"/>
</dbReference>
<dbReference type="InterPro" id="IPR048319">
    <property type="entry name" value="Vps52_CC"/>
</dbReference>
<name>A0A9X0CP51_9CNID</name>